<evidence type="ECO:0000313" key="2">
    <source>
        <dbReference type="EMBL" id="OLR91810.1"/>
    </source>
</evidence>
<dbReference type="STRING" id="1193682.BJP25_23505"/>
<sequence length="208" mass="22666">MITALAAVFGVVGLVSPASAAAGPSAEQLFAAADRVVHLRASAADRALLASVPEVADKVVDPARTKVEFDRGQPAKAALAGGAGTAAKTGVGAQASEYNWAYVKVTYYSTTGFQVYTWRQYVEWYYDYVVVTGWKNRLDFIDYNDGTANFSPGFYTNYADRPGGRSAVSVMQKAVQHCWIQYGCWGWSYPRTQINTFYNGTATWSSFV</sequence>
<gene>
    <name evidence="2" type="ORF">BJP25_23505</name>
</gene>
<dbReference type="Proteomes" id="UP000186040">
    <property type="component" value="Unassembled WGS sequence"/>
</dbReference>
<evidence type="ECO:0000256" key="1">
    <source>
        <dbReference type="SAM" id="SignalP"/>
    </source>
</evidence>
<dbReference type="EMBL" id="MKQR01000018">
    <property type="protein sequence ID" value="OLR91810.1"/>
    <property type="molecule type" value="Genomic_DNA"/>
</dbReference>
<dbReference type="AlphaFoldDB" id="A0A1Q9LIH6"/>
<feature type="signal peptide" evidence="1">
    <location>
        <begin position="1"/>
        <end position="20"/>
    </location>
</feature>
<evidence type="ECO:0000313" key="3">
    <source>
        <dbReference type="Proteomes" id="UP000186040"/>
    </source>
</evidence>
<accession>A0A1Q9LIH6</accession>
<protein>
    <submittedName>
        <fullName evidence="2">Uncharacterized protein</fullName>
    </submittedName>
</protein>
<organism evidence="2 3">
    <name type="scientific">Actinokineospora bangkokensis</name>
    <dbReference type="NCBI Taxonomy" id="1193682"/>
    <lineage>
        <taxon>Bacteria</taxon>
        <taxon>Bacillati</taxon>
        <taxon>Actinomycetota</taxon>
        <taxon>Actinomycetes</taxon>
        <taxon>Pseudonocardiales</taxon>
        <taxon>Pseudonocardiaceae</taxon>
        <taxon>Actinokineospora</taxon>
    </lineage>
</organism>
<reference evidence="2 3" key="1">
    <citation type="submission" date="2016-10" db="EMBL/GenBank/DDBJ databases">
        <title>The Draft Genome Sequence of Actinokineospora bangkokensis 44EHWT reveals the biosynthetic pathway of antifungal compounds Thailandins with unusual extender unit butylmalonyl-CoA.</title>
        <authorList>
            <person name="Greule A."/>
            <person name="Intra B."/>
            <person name="Flemming S."/>
            <person name="Rommel M.G."/>
            <person name="Panbangred W."/>
            <person name="Bechthold A."/>
        </authorList>
    </citation>
    <scope>NUCLEOTIDE SEQUENCE [LARGE SCALE GENOMIC DNA]</scope>
    <source>
        <strain evidence="2 3">44EHW</strain>
    </source>
</reference>
<keyword evidence="3" id="KW-1185">Reference proteome</keyword>
<keyword evidence="1" id="KW-0732">Signal</keyword>
<feature type="chain" id="PRO_5012773863" evidence="1">
    <location>
        <begin position="21"/>
        <end position="208"/>
    </location>
</feature>
<name>A0A1Q9LIH6_9PSEU</name>
<proteinExistence type="predicted"/>
<comment type="caution">
    <text evidence="2">The sequence shown here is derived from an EMBL/GenBank/DDBJ whole genome shotgun (WGS) entry which is preliminary data.</text>
</comment>